<evidence type="ECO:0000313" key="3">
    <source>
        <dbReference type="Proteomes" id="UP001370348"/>
    </source>
</evidence>
<gene>
    <name evidence="2" type="ORF">LZC94_12505</name>
</gene>
<protein>
    <submittedName>
        <fullName evidence="2">NAD-dependent epimerase/dehydratase family protein</fullName>
    </submittedName>
</protein>
<proteinExistence type="predicted"/>
<dbReference type="Pfam" id="PF01370">
    <property type="entry name" value="Epimerase"/>
    <property type="match status" value="1"/>
</dbReference>
<dbReference type="SMART" id="SM00822">
    <property type="entry name" value="PKS_KR"/>
    <property type="match status" value="1"/>
</dbReference>
<keyword evidence="3" id="KW-1185">Reference proteome</keyword>
<organism evidence="2 3">
    <name type="scientific">Pendulispora albinea</name>
    <dbReference type="NCBI Taxonomy" id="2741071"/>
    <lineage>
        <taxon>Bacteria</taxon>
        <taxon>Pseudomonadati</taxon>
        <taxon>Myxococcota</taxon>
        <taxon>Myxococcia</taxon>
        <taxon>Myxococcales</taxon>
        <taxon>Sorangiineae</taxon>
        <taxon>Pendulisporaceae</taxon>
        <taxon>Pendulispora</taxon>
    </lineage>
</organism>
<dbReference type="Gene3D" id="3.40.50.720">
    <property type="entry name" value="NAD(P)-binding Rossmann-like Domain"/>
    <property type="match status" value="1"/>
</dbReference>
<dbReference type="PANTHER" id="PTHR48079:SF6">
    <property type="entry name" value="NAD(P)-BINDING DOMAIN-CONTAINING PROTEIN-RELATED"/>
    <property type="match status" value="1"/>
</dbReference>
<dbReference type="InterPro" id="IPR057326">
    <property type="entry name" value="KR_dom"/>
</dbReference>
<name>A0ABZ2M496_9BACT</name>
<dbReference type="InterPro" id="IPR036291">
    <property type="entry name" value="NAD(P)-bd_dom_sf"/>
</dbReference>
<sequence length="338" mass="36355">MTDLVTGATGFIGSHLAERLVREGRRVRVLCRPGSESKLPADLRPRVEVMHGDLRDHASLGRAVAGVARIFHCAGHVSDWGSQDEFAATNVRGTEALYRAAREAKVERAVHFSSIAVFGTPSPAYFDDATPTHGTKSRDGYSTTKAEGEEVARKAFAGGLPLTILRPAVVYGPRGTWLEEPLSMIRQGKMFLLGGGAGTCHPCYIENLVDATLLAAEHPRALGEAFIVGDGEPVTFREFFGAVASLAGRGPIERSIPLAVARTMASSFETIARLRRATSRPLLTHAAIDMVTTTSAMSSRKICELLGFAPRYSFARAFEELRALYRGGAGATQSRTPL</sequence>
<accession>A0ABZ2M496</accession>
<dbReference type="EMBL" id="CP089984">
    <property type="protein sequence ID" value="WXB18068.1"/>
    <property type="molecule type" value="Genomic_DNA"/>
</dbReference>
<dbReference type="RefSeq" id="WP_394827708.1">
    <property type="nucleotide sequence ID" value="NZ_CP089984.1"/>
</dbReference>
<evidence type="ECO:0000259" key="1">
    <source>
        <dbReference type="SMART" id="SM00822"/>
    </source>
</evidence>
<dbReference type="InterPro" id="IPR051783">
    <property type="entry name" value="NAD(P)-dependent_oxidoreduct"/>
</dbReference>
<dbReference type="SUPFAM" id="SSF51735">
    <property type="entry name" value="NAD(P)-binding Rossmann-fold domains"/>
    <property type="match status" value="1"/>
</dbReference>
<reference evidence="2 3" key="1">
    <citation type="submission" date="2021-12" db="EMBL/GenBank/DDBJ databases">
        <title>Discovery of the Pendulisporaceae a myxobacterial family with distinct sporulation behavior and unique specialized metabolism.</title>
        <authorList>
            <person name="Garcia R."/>
            <person name="Popoff A."/>
            <person name="Bader C.D."/>
            <person name="Loehr J."/>
            <person name="Walesch S."/>
            <person name="Walt C."/>
            <person name="Boldt J."/>
            <person name="Bunk B."/>
            <person name="Haeckl F.J.F.P.J."/>
            <person name="Gunesch A.P."/>
            <person name="Birkelbach J."/>
            <person name="Nuebel U."/>
            <person name="Pietschmann T."/>
            <person name="Bach T."/>
            <person name="Mueller R."/>
        </authorList>
    </citation>
    <scope>NUCLEOTIDE SEQUENCE [LARGE SCALE GENOMIC DNA]</scope>
    <source>
        <strain evidence="2 3">MSr11954</strain>
    </source>
</reference>
<feature type="domain" description="Ketoreductase" evidence="1">
    <location>
        <begin position="1"/>
        <end position="144"/>
    </location>
</feature>
<evidence type="ECO:0000313" key="2">
    <source>
        <dbReference type="EMBL" id="WXB18068.1"/>
    </source>
</evidence>
<dbReference type="PANTHER" id="PTHR48079">
    <property type="entry name" value="PROTEIN YEEZ"/>
    <property type="match status" value="1"/>
</dbReference>
<dbReference type="Proteomes" id="UP001370348">
    <property type="component" value="Chromosome"/>
</dbReference>
<dbReference type="InterPro" id="IPR001509">
    <property type="entry name" value="Epimerase_deHydtase"/>
</dbReference>